<evidence type="ECO:0000256" key="4">
    <source>
        <dbReference type="ARBA" id="ARBA00023136"/>
    </source>
</evidence>
<dbReference type="RefSeq" id="WP_320501673.1">
    <property type="nucleotide sequence ID" value="NZ_JAXCLX010000002.1"/>
</dbReference>
<feature type="transmembrane region" description="Helical" evidence="5">
    <location>
        <begin position="126"/>
        <end position="145"/>
    </location>
</feature>
<evidence type="ECO:0000256" key="3">
    <source>
        <dbReference type="ARBA" id="ARBA00022989"/>
    </source>
</evidence>
<accession>A0ABU5E313</accession>
<dbReference type="Proteomes" id="UP001271769">
    <property type="component" value="Unassembled WGS sequence"/>
</dbReference>
<keyword evidence="8" id="KW-1185">Reference proteome</keyword>
<dbReference type="EMBL" id="JAXCLX010000002">
    <property type="protein sequence ID" value="MDY0873211.1"/>
    <property type="molecule type" value="Genomic_DNA"/>
</dbReference>
<evidence type="ECO:0000313" key="7">
    <source>
        <dbReference type="EMBL" id="MDY0873211.1"/>
    </source>
</evidence>
<comment type="subcellular location">
    <subcellularLocation>
        <location evidence="1">Membrane</location>
        <topology evidence="1">Multi-pass membrane protein</topology>
    </subcellularLocation>
</comment>
<protein>
    <submittedName>
        <fullName evidence="7">NnrU family protein</fullName>
    </submittedName>
</protein>
<dbReference type="Pfam" id="PF07298">
    <property type="entry name" value="NnrU"/>
    <property type="match status" value="1"/>
</dbReference>
<gene>
    <name evidence="7" type="ORF">SMD31_14815</name>
</gene>
<feature type="transmembrane region" description="Helical" evidence="5">
    <location>
        <begin position="17"/>
        <end position="36"/>
    </location>
</feature>
<evidence type="ECO:0000256" key="2">
    <source>
        <dbReference type="ARBA" id="ARBA00022692"/>
    </source>
</evidence>
<dbReference type="InterPro" id="IPR009915">
    <property type="entry name" value="NnrU_dom"/>
</dbReference>
<comment type="caution">
    <text evidence="7">The sequence shown here is derived from an EMBL/GenBank/DDBJ whole genome shotgun (WGS) entry which is preliminary data.</text>
</comment>
<keyword evidence="4 5" id="KW-0472">Membrane</keyword>
<feature type="transmembrane region" description="Helical" evidence="5">
    <location>
        <begin position="48"/>
        <end position="65"/>
    </location>
</feature>
<evidence type="ECO:0000259" key="6">
    <source>
        <dbReference type="Pfam" id="PF07298"/>
    </source>
</evidence>
<reference evidence="7 8" key="1">
    <citation type="journal article" date="2013" name="Antonie Van Leeuwenhoek">
        <title>Dongia rigui sp. nov., isolated from freshwater of a large wetland in Korea.</title>
        <authorList>
            <person name="Baik K.S."/>
            <person name="Hwang Y.M."/>
            <person name="Choi J.S."/>
            <person name="Kwon J."/>
            <person name="Seong C.N."/>
        </authorList>
    </citation>
    <scope>NUCLEOTIDE SEQUENCE [LARGE SCALE GENOMIC DNA]</scope>
    <source>
        <strain evidence="7 8">04SU4-P</strain>
    </source>
</reference>
<evidence type="ECO:0000313" key="8">
    <source>
        <dbReference type="Proteomes" id="UP001271769"/>
    </source>
</evidence>
<feature type="transmembrane region" description="Helical" evidence="5">
    <location>
        <begin position="85"/>
        <end position="105"/>
    </location>
</feature>
<name>A0ABU5E313_9PROT</name>
<feature type="domain" description="NnrU" evidence="6">
    <location>
        <begin position="17"/>
        <end position="237"/>
    </location>
</feature>
<feature type="transmembrane region" description="Helical" evidence="5">
    <location>
        <begin position="151"/>
        <end position="171"/>
    </location>
</feature>
<feature type="transmembrane region" description="Helical" evidence="5">
    <location>
        <begin position="215"/>
        <end position="235"/>
    </location>
</feature>
<evidence type="ECO:0000256" key="5">
    <source>
        <dbReference type="SAM" id="Phobius"/>
    </source>
</evidence>
<sequence>MFASGNIISGLDGWGEFAAALALFFLSHGISASPRLRQMLRHHLGRRCYGALYGTLSLIIFYWLIQSAGRAPYVELWGTAPWQYLVPHIAMPIACLLLACGIGVVNPFSLGGTAGPFSPRAPGIAGVTRHPLLWAVILWAMAHLFPNGDVAHLLLFASLGLYGVVGTLLFDARRRAAWGPSQWLAFSAHTSWLPGWALMTGRWRGDVRQLPWRRLIAAMGLYVGILFSHAIIIGATPRPF</sequence>
<keyword evidence="2 5" id="KW-0812">Transmembrane</keyword>
<evidence type="ECO:0000256" key="1">
    <source>
        <dbReference type="ARBA" id="ARBA00004141"/>
    </source>
</evidence>
<proteinExistence type="predicted"/>
<organism evidence="7 8">
    <name type="scientific">Dongia rigui</name>
    <dbReference type="NCBI Taxonomy" id="940149"/>
    <lineage>
        <taxon>Bacteria</taxon>
        <taxon>Pseudomonadati</taxon>
        <taxon>Pseudomonadota</taxon>
        <taxon>Alphaproteobacteria</taxon>
        <taxon>Rhodospirillales</taxon>
        <taxon>Dongiaceae</taxon>
        <taxon>Dongia</taxon>
    </lineage>
</organism>
<keyword evidence="3 5" id="KW-1133">Transmembrane helix</keyword>